<sequence length="278" mass="32066">MSNNIELYVDKEGFVPYGHDFGSKKELNEILLSLKREYEKTNEIEYLSDQGIILIILGKYQEAIDLYKKIESIKPYRYSTASSIGTAYELIGNNKEALKWIRKAVEIDPQSHFGSEWIHINILKSKVEGKPITSENLIAQNFGNEKIPQSDLSLEQLELLKKQIYYQLNERVSFVKPKDEIVARLLFDLGNVAYLIADHEDALEDFKLAEKYGFNDPILEQRIILKPKVLTKPAEIKELNKETKQIKPKEKSYRNEILVSVIVLGLLGFIVFVSKKKN</sequence>
<keyword evidence="2" id="KW-1133">Transmembrane helix</keyword>
<keyword evidence="4" id="KW-1185">Reference proteome</keyword>
<gene>
    <name evidence="3" type="ORF">ABS765_14545</name>
</gene>
<evidence type="ECO:0000256" key="1">
    <source>
        <dbReference type="PROSITE-ProRule" id="PRU00339"/>
    </source>
</evidence>
<keyword evidence="2" id="KW-0472">Membrane</keyword>
<dbReference type="PROSITE" id="PS50005">
    <property type="entry name" value="TPR"/>
    <property type="match status" value="2"/>
</dbReference>
<dbReference type="InterPro" id="IPR019734">
    <property type="entry name" value="TPR_rpt"/>
</dbReference>
<name>A0ABW8Y4W4_9FLAO</name>
<evidence type="ECO:0000313" key="4">
    <source>
        <dbReference type="Proteomes" id="UP001629058"/>
    </source>
</evidence>
<comment type="caution">
    <text evidence="3">The sequence shown here is derived from an EMBL/GenBank/DDBJ whole genome shotgun (WGS) entry which is preliminary data.</text>
</comment>
<evidence type="ECO:0000256" key="2">
    <source>
        <dbReference type="SAM" id="Phobius"/>
    </source>
</evidence>
<dbReference type="EMBL" id="JBELPY010000011">
    <property type="protein sequence ID" value="MFL9835244.1"/>
    <property type="molecule type" value="Genomic_DNA"/>
</dbReference>
<dbReference type="Gene3D" id="1.25.40.10">
    <property type="entry name" value="Tetratricopeptide repeat domain"/>
    <property type="match status" value="1"/>
</dbReference>
<proteinExistence type="predicted"/>
<evidence type="ECO:0000313" key="3">
    <source>
        <dbReference type="EMBL" id="MFL9835244.1"/>
    </source>
</evidence>
<dbReference type="RefSeq" id="WP_408091797.1">
    <property type="nucleotide sequence ID" value="NZ_JBELPY010000011.1"/>
</dbReference>
<dbReference type="SMART" id="SM00028">
    <property type="entry name" value="TPR"/>
    <property type="match status" value="3"/>
</dbReference>
<dbReference type="InterPro" id="IPR011990">
    <property type="entry name" value="TPR-like_helical_dom_sf"/>
</dbReference>
<keyword evidence="1" id="KW-0802">TPR repeat</keyword>
<dbReference type="Proteomes" id="UP001629058">
    <property type="component" value="Unassembled WGS sequence"/>
</dbReference>
<protein>
    <submittedName>
        <fullName evidence="3">Tetratricopeptide repeat protein</fullName>
    </submittedName>
</protein>
<accession>A0ABW8Y4W4</accession>
<feature type="transmembrane region" description="Helical" evidence="2">
    <location>
        <begin position="257"/>
        <end position="274"/>
    </location>
</feature>
<dbReference type="Pfam" id="PF13181">
    <property type="entry name" value="TPR_8"/>
    <property type="match status" value="2"/>
</dbReference>
<dbReference type="SUPFAM" id="SSF48452">
    <property type="entry name" value="TPR-like"/>
    <property type="match status" value="1"/>
</dbReference>
<organism evidence="3 4">
    <name type="scientific">Chryseobacterium terrae</name>
    <dbReference type="NCBI Taxonomy" id="3163299"/>
    <lineage>
        <taxon>Bacteria</taxon>
        <taxon>Pseudomonadati</taxon>
        <taxon>Bacteroidota</taxon>
        <taxon>Flavobacteriia</taxon>
        <taxon>Flavobacteriales</taxon>
        <taxon>Weeksellaceae</taxon>
        <taxon>Chryseobacterium group</taxon>
        <taxon>Chryseobacterium</taxon>
    </lineage>
</organism>
<reference evidence="3 4" key="1">
    <citation type="submission" date="2024-06" db="EMBL/GenBank/DDBJ databases">
        <authorList>
            <person name="Kaempfer P."/>
            <person name="Viver T."/>
        </authorList>
    </citation>
    <scope>NUCLEOTIDE SEQUENCE [LARGE SCALE GENOMIC DNA]</scope>
    <source>
        <strain evidence="3 4">ST-37</strain>
    </source>
</reference>
<feature type="repeat" description="TPR" evidence="1">
    <location>
        <begin position="78"/>
        <end position="111"/>
    </location>
</feature>
<feature type="repeat" description="TPR" evidence="1">
    <location>
        <begin position="44"/>
        <end position="77"/>
    </location>
</feature>
<keyword evidence="2" id="KW-0812">Transmembrane</keyword>